<dbReference type="Gene3D" id="3.50.50.60">
    <property type="entry name" value="FAD/NAD(P)-binding domain"/>
    <property type="match status" value="2"/>
</dbReference>
<keyword evidence="7" id="KW-0073">Auxin biosynthesis</keyword>
<dbReference type="KEGG" id="acoa:RB602_01515"/>
<sequence length="410" mass="44853">MQRRDLLKNLALCGLITALPAPLTAMTRSGPRGAKLLGYVRTNWSRDPFSFGAYSYFARGSNRRDLRALAKPVGDWLHFAGEATNTDHTSTVHAAYESGQRAARAVSKGDAQRIAIIGAGISGLSAAHYLAERGRDVTVFEARNRLGGRMWTDNSLGVPLDLGASWIHGMRGNPLVDLAERSDQSFVHTNESYWIRGGDGRRIRTRNAPDWLYTVGEIQNEYAADSSQIDFGAYNYQDDYGGKHVIFPKGYAGILDALKADYTLRLETIVTSVEKHAEGVTIGLDTGAEQVFDAVIVTLPLGVLKKGSVRFDPPLPQRKQQAIDRLGMGTLDKVYLLFDRAFWDDATWIATPENGLPRGQFNIWFNQHRFTGSPVLAAFNGGSSALALAGQSDEDMVAQALATLARAYPG</sequence>
<name>A0AA97F7M6_9SPHN</name>
<evidence type="ECO:0000256" key="5">
    <source>
        <dbReference type="ARBA" id="ARBA00017871"/>
    </source>
</evidence>
<dbReference type="PANTHER" id="PTHR10742">
    <property type="entry name" value="FLAVIN MONOAMINE OXIDASE"/>
    <property type="match status" value="1"/>
</dbReference>
<evidence type="ECO:0000256" key="3">
    <source>
        <dbReference type="ARBA" id="ARBA00005995"/>
    </source>
</evidence>
<protein>
    <recommendedName>
        <fullName evidence="5">Tryptophan 2-monooxygenase</fullName>
        <ecNumber evidence="4">1.13.12.3</ecNumber>
    </recommendedName>
</protein>
<accession>A0AA97F7M6</accession>
<dbReference type="RefSeq" id="WP_317082308.1">
    <property type="nucleotide sequence ID" value="NZ_CP136594.1"/>
</dbReference>
<evidence type="ECO:0000256" key="2">
    <source>
        <dbReference type="ARBA" id="ARBA00005833"/>
    </source>
</evidence>
<feature type="domain" description="Amine oxidase" evidence="9">
    <location>
        <begin position="227"/>
        <end position="409"/>
    </location>
</feature>
<comment type="similarity">
    <text evidence="3">Belongs to the flavin monoamine oxidase family.</text>
</comment>
<dbReference type="InterPro" id="IPR002937">
    <property type="entry name" value="Amino_oxidase"/>
</dbReference>
<comment type="similarity">
    <text evidence="2">Belongs to the tryptophan 2-monooxygenase family.</text>
</comment>
<evidence type="ECO:0000256" key="8">
    <source>
        <dbReference type="ARBA" id="ARBA00047321"/>
    </source>
</evidence>
<dbReference type="PRINTS" id="PR00419">
    <property type="entry name" value="ADXRDTASE"/>
</dbReference>
<evidence type="ECO:0000313" key="11">
    <source>
        <dbReference type="Proteomes" id="UP001302429"/>
    </source>
</evidence>
<dbReference type="GO" id="GO:0009851">
    <property type="term" value="P:auxin biosynthetic process"/>
    <property type="evidence" value="ECO:0007669"/>
    <property type="project" value="UniProtKB-KW"/>
</dbReference>
<evidence type="ECO:0000256" key="4">
    <source>
        <dbReference type="ARBA" id="ARBA00012535"/>
    </source>
</evidence>
<dbReference type="InterPro" id="IPR036188">
    <property type="entry name" value="FAD/NAD-bd_sf"/>
</dbReference>
<dbReference type="EMBL" id="CP136594">
    <property type="protein sequence ID" value="WOE75421.1"/>
    <property type="molecule type" value="Genomic_DNA"/>
</dbReference>
<comment type="pathway">
    <text evidence="1">Plant hormone metabolism; auxin biosynthesis.</text>
</comment>
<dbReference type="InterPro" id="IPR050281">
    <property type="entry name" value="Flavin_monoamine_oxidase"/>
</dbReference>
<feature type="domain" description="Amine oxidase" evidence="9">
    <location>
        <begin position="37"/>
        <end position="106"/>
    </location>
</feature>
<keyword evidence="6" id="KW-0560">Oxidoreductase</keyword>
<dbReference type="PANTHER" id="PTHR10742:SF386">
    <property type="entry name" value="LYSINE-SPECIFIC HISTONE DEMETHYLASE 1A"/>
    <property type="match status" value="1"/>
</dbReference>
<dbReference type="SUPFAM" id="SSF51905">
    <property type="entry name" value="FAD/NAD(P)-binding domain"/>
    <property type="match status" value="2"/>
</dbReference>
<reference evidence="10 11" key="1">
    <citation type="submission" date="2023-10" db="EMBL/GenBank/DDBJ databases">
        <title>Complete genome sequence of a Sphingomonadaceae bacterium.</title>
        <authorList>
            <person name="Yan C."/>
        </authorList>
    </citation>
    <scope>NUCLEOTIDE SEQUENCE [LARGE SCALE GENOMIC DNA]</scope>
    <source>
        <strain evidence="10 11">SCSIO 66989</strain>
    </source>
</reference>
<keyword evidence="11" id="KW-1185">Reference proteome</keyword>
<dbReference type="Proteomes" id="UP001302429">
    <property type="component" value="Chromosome"/>
</dbReference>
<comment type="catalytic activity">
    <reaction evidence="8">
        <text>L-tryptophan + O2 = indole-3-acetamide + CO2 + H2O</text>
        <dbReference type="Rhea" id="RHEA:16165"/>
        <dbReference type="ChEBI" id="CHEBI:15377"/>
        <dbReference type="ChEBI" id="CHEBI:15379"/>
        <dbReference type="ChEBI" id="CHEBI:16031"/>
        <dbReference type="ChEBI" id="CHEBI:16526"/>
        <dbReference type="ChEBI" id="CHEBI:57912"/>
        <dbReference type="EC" id="1.13.12.3"/>
    </reaction>
</comment>
<organism evidence="10 11">
    <name type="scientific">Alterisphingorhabdus coralli</name>
    <dbReference type="NCBI Taxonomy" id="3071408"/>
    <lineage>
        <taxon>Bacteria</taxon>
        <taxon>Pseudomonadati</taxon>
        <taxon>Pseudomonadota</taxon>
        <taxon>Alphaproteobacteria</taxon>
        <taxon>Sphingomonadales</taxon>
        <taxon>Sphingomonadaceae</taxon>
        <taxon>Alterisphingorhabdus (ex Yan et al. 2024)</taxon>
    </lineage>
</organism>
<evidence type="ECO:0000256" key="1">
    <source>
        <dbReference type="ARBA" id="ARBA00004814"/>
    </source>
</evidence>
<gene>
    <name evidence="10" type="ORF">RB602_01515</name>
</gene>
<evidence type="ECO:0000259" key="9">
    <source>
        <dbReference type="Pfam" id="PF01593"/>
    </source>
</evidence>
<evidence type="ECO:0000313" key="10">
    <source>
        <dbReference type="EMBL" id="WOE75421.1"/>
    </source>
</evidence>
<dbReference type="Gene3D" id="3.90.660.10">
    <property type="match status" value="1"/>
</dbReference>
<evidence type="ECO:0000256" key="6">
    <source>
        <dbReference type="ARBA" id="ARBA00023002"/>
    </source>
</evidence>
<dbReference type="EC" id="1.13.12.3" evidence="4"/>
<dbReference type="Pfam" id="PF01593">
    <property type="entry name" value="Amino_oxidase"/>
    <property type="match status" value="3"/>
</dbReference>
<dbReference type="GO" id="GO:0050361">
    <property type="term" value="F:tryptophan 2-monooxygenase activity"/>
    <property type="evidence" value="ECO:0007669"/>
    <property type="project" value="UniProtKB-EC"/>
</dbReference>
<proteinExistence type="inferred from homology"/>
<feature type="domain" description="Amine oxidase" evidence="9">
    <location>
        <begin position="121"/>
        <end position="184"/>
    </location>
</feature>
<dbReference type="AlphaFoldDB" id="A0AA97F7M6"/>
<dbReference type="SUPFAM" id="SSF54373">
    <property type="entry name" value="FAD-linked reductases, C-terminal domain"/>
    <property type="match status" value="1"/>
</dbReference>
<evidence type="ECO:0000256" key="7">
    <source>
        <dbReference type="ARBA" id="ARBA00023070"/>
    </source>
</evidence>